<evidence type="ECO:0000256" key="4">
    <source>
        <dbReference type="ARBA" id="ARBA00022989"/>
    </source>
</evidence>
<dbReference type="Pfam" id="PF01545">
    <property type="entry name" value="Cation_efflux"/>
    <property type="match status" value="1"/>
</dbReference>
<dbReference type="Gene3D" id="1.20.1510.10">
    <property type="entry name" value="Cation efflux protein transmembrane domain"/>
    <property type="match status" value="1"/>
</dbReference>
<dbReference type="Pfam" id="PF16916">
    <property type="entry name" value="ZT_dimer"/>
    <property type="match status" value="1"/>
</dbReference>
<sequence>MLKRCTAWAMQLISSSFSQVLHSAKKRPTKKFPKGFGRIVNLVLLFAVIVVGIMAYETIKEGISHIFHPSESTGFLINLVVLLACTILEGSVLVKAMKEIVHETGQTATGLKIIPTAVKNLKSAKAATKLVFMEDTVATAGGLLAAIAVVISHFTPFHQAEGIASILIGILMFVVVGEVFLDNAGGAIGKSDEGMHLQVGQRIMSDPDVHDIQVLTVIKEGDNFHVDAEVELDASLTLAEIDDIRDRIEDDVLKINGVSDVVITFDEVDGTIDWEYGDGR</sequence>
<evidence type="ECO:0000259" key="8">
    <source>
        <dbReference type="Pfam" id="PF16916"/>
    </source>
</evidence>
<dbReference type="Gene3D" id="3.30.70.1350">
    <property type="entry name" value="Cation efflux protein, cytoplasmic domain"/>
    <property type="match status" value="1"/>
</dbReference>
<feature type="transmembrane region" description="Helical" evidence="6">
    <location>
        <begin position="130"/>
        <end position="151"/>
    </location>
</feature>
<evidence type="ECO:0000256" key="5">
    <source>
        <dbReference type="ARBA" id="ARBA00023136"/>
    </source>
</evidence>
<feature type="domain" description="Cation efflux protein transmembrane" evidence="7">
    <location>
        <begin position="23"/>
        <end position="183"/>
    </location>
</feature>
<evidence type="ECO:0000256" key="2">
    <source>
        <dbReference type="ARBA" id="ARBA00022448"/>
    </source>
</evidence>
<comment type="subcellular location">
    <subcellularLocation>
        <location evidence="1">Membrane</location>
        <topology evidence="1">Multi-pass membrane protein</topology>
    </subcellularLocation>
</comment>
<feature type="domain" description="Cation efflux protein cytoplasmic" evidence="8">
    <location>
        <begin position="199"/>
        <end position="264"/>
    </location>
</feature>
<feature type="transmembrane region" description="Helical" evidence="6">
    <location>
        <begin position="163"/>
        <end position="181"/>
    </location>
</feature>
<dbReference type="InterPro" id="IPR036837">
    <property type="entry name" value="Cation_efflux_CTD_sf"/>
</dbReference>
<evidence type="ECO:0000256" key="3">
    <source>
        <dbReference type="ARBA" id="ARBA00022692"/>
    </source>
</evidence>
<organism evidence="9 10">
    <name type="scientific">Listeria floridensis FSL S10-1187</name>
    <dbReference type="NCBI Taxonomy" id="1265817"/>
    <lineage>
        <taxon>Bacteria</taxon>
        <taxon>Bacillati</taxon>
        <taxon>Bacillota</taxon>
        <taxon>Bacilli</taxon>
        <taxon>Bacillales</taxon>
        <taxon>Listeriaceae</taxon>
        <taxon>Listeria</taxon>
    </lineage>
</organism>
<dbReference type="SUPFAM" id="SSF161111">
    <property type="entry name" value="Cation efflux protein transmembrane domain-like"/>
    <property type="match status" value="1"/>
</dbReference>
<keyword evidence="2" id="KW-0813">Transport</keyword>
<dbReference type="InterPro" id="IPR027469">
    <property type="entry name" value="Cation_efflux_TMD_sf"/>
</dbReference>
<dbReference type="EMBL" id="AODF01000012">
    <property type="protein sequence ID" value="EUJ32291.1"/>
    <property type="molecule type" value="Genomic_DNA"/>
</dbReference>
<keyword evidence="10" id="KW-1185">Reference proteome</keyword>
<keyword evidence="3 6" id="KW-0812">Transmembrane</keyword>
<evidence type="ECO:0000259" key="7">
    <source>
        <dbReference type="Pfam" id="PF01545"/>
    </source>
</evidence>
<dbReference type="InterPro" id="IPR040177">
    <property type="entry name" value="SLC30A9"/>
</dbReference>
<dbReference type="Proteomes" id="UP000019249">
    <property type="component" value="Unassembled WGS sequence"/>
</dbReference>
<reference evidence="9 10" key="1">
    <citation type="journal article" date="2014" name="Int. J. Syst. Evol. Microbiol.">
        <title>Listeria floridensis sp. nov., Listeria aquatica sp. nov., Listeria cornellensis sp. nov., Listeria riparia sp. nov. and Listeria grandensis sp. nov., from agricultural and natural environments.</title>
        <authorList>
            <person name="den Bakker H.C."/>
            <person name="Warchocki S."/>
            <person name="Wright E.M."/>
            <person name="Allred A.F."/>
            <person name="Ahlstrom C."/>
            <person name="Manuel C.S."/>
            <person name="Stasiewicz M.J."/>
            <person name="Burrell A."/>
            <person name="Roof S."/>
            <person name="Strawn L."/>
            <person name="Fortes E.D."/>
            <person name="Nightingale K.K."/>
            <person name="Kephart D."/>
            <person name="Wiedmann M."/>
        </authorList>
    </citation>
    <scope>NUCLEOTIDE SEQUENCE [LARGE SCALE GENOMIC DNA]</scope>
    <source>
        <strain evidence="9 10">FSL S10-1187</strain>
    </source>
</reference>
<dbReference type="InterPro" id="IPR027470">
    <property type="entry name" value="Cation_efflux_CTD"/>
</dbReference>
<keyword evidence="4 6" id="KW-1133">Transmembrane helix</keyword>
<dbReference type="InterPro" id="IPR058533">
    <property type="entry name" value="Cation_efflux_TM"/>
</dbReference>
<name>A0ABP3AYQ3_9LIST</name>
<protein>
    <submittedName>
        <fullName evidence="9">Transmembrane protein</fullName>
    </submittedName>
</protein>
<evidence type="ECO:0000256" key="6">
    <source>
        <dbReference type="SAM" id="Phobius"/>
    </source>
</evidence>
<accession>A0ABP3AYQ3</accession>
<dbReference type="SUPFAM" id="SSF160240">
    <property type="entry name" value="Cation efflux protein cytoplasmic domain-like"/>
    <property type="match status" value="1"/>
</dbReference>
<gene>
    <name evidence="9" type="ORF">MFLO_07082</name>
</gene>
<feature type="transmembrane region" description="Helical" evidence="6">
    <location>
        <begin position="35"/>
        <end position="55"/>
    </location>
</feature>
<evidence type="ECO:0000256" key="1">
    <source>
        <dbReference type="ARBA" id="ARBA00004141"/>
    </source>
</evidence>
<evidence type="ECO:0000313" key="9">
    <source>
        <dbReference type="EMBL" id="EUJ32291.1"/>
    </source>
</evidence>
<dbReference type="PANTHER" id="PTHR13414">
    <property type="entry name" value="HUEL-CATION TRANSPORTER"/>
    <property type="match status" value="1"/>
</dbReference>
<dbReference type="PANTHER" id="PTHR13414:SF9">
    <property type="entry name" value="PROTON-COUPLED ZINC ANTIPORTER SLC30A9, MITOCHONDRIAL"/>
    <property type="match status" value="1"/>
</dbReference>
<keyword evidence="5 6" id="KW-0472">Membrane</keyword>
<feature type="transmembrane region" description="Helical" evidence="6">
    <location>
        <begin position="75"/>
        <end position="94"/>
    </location>
</feature>
<proteinExistence type="predicted"/>
<comment type="caution">
    <text evidence="9">The sequence shown here is derived from an EMBL/GenBank/DDBJ whole genome shotgun (WGS) entry which is preliminary data.</text>
</comment>
<evidence type="ECO:0000313" key="10">
    <source>
        <dbReference type="Proteomes" id="UP000019249"/>
    </source>
</evidence>